<proteinExistence type="predicted"/>
<comment type="caution">
    <text evidence="1">The sequence shown here is derived from an EMBL/GenBank/DDBJ whole genome shotgun (WGS) entry which is preliminary data.</text>
</comment>
<dbReference type="SFLD" id="SFLDG01129">
    <property type="entry name" value="C1.5:_HAD__Beta-PGM__Phosphata"/>
    <property type="match status" value="1"/>
</dbReference>
<organism evidence="1 2">
    <name type="scientific">Candidatus Yanofskybacteria bacterium RIFCSPHIGHO2_01_FULL_41_53</name>
    <dbReference type="NCBI Taxonomy" id="1802663"/>
    <lineage>
        <taxon>Bacteria</taxon>
        <taxon>Candidatus Yanofskyibacteriota</taxon>
    </lineage>
</organism>
<evidence type="ECO:0008006" key="3">
    <source>
        <dbReference type="Google" id="ProtNLM"/>
    </source>
</evidence>
<dbReference type="AlphaFoldDB" id="A0A1F8EPJ1"/>
<dbReference type="InterPro" id="IPR023214">
    <property type="entry name" value="HAD_sf"/>
</dbReference>
<gene>
    <name evidence="1" type="ORF">A2650_00110</name>
</gene>
<dbReference type="Proteomes" id="UP000177117">
    <property type="component" value="Unassembled WGS sequence"/>
</dbReference>
<dbReference type="SFLD" id="SFLDS00003">
    <property type="entry name" value="Haloacid_Dehalogenase"/>
    <property type="match status" value="1"/>
</dbReference>
<dbReference type="Gene3D" id="1.10.150.240">
    <property type="entry name" value="Putative phosphatase, domain 2"/>
    <property type="match status" value="1"/>
</dbReference>
<evidence type="ECO:0000313" key="2">
    <source>
        <dbReference type="Proteomes" id="UP000177117"/>
    </source>
</evidence>
<dbReference type="PANTHER" id="PTHR43611">
    <property type="entry name" value="ALPHA-D-GLUCOSE 1-PHOSPHATE PHOSPHATASE"/>
    <property type="match status" value="1"/>
</dbReference>
<evidence type="ECO:0000313" key="1">
    <source>
        <dbReference type="EMBL" id="OGN01949.1"/>
    </source>
</evidence>
<sequence>MFDCGNVLVQFDTERFYSFIKQHRTNCLEPHELFSGSQRHIIIDYDLDKLTDLDFFNRVKEAFGLKDVHFEDFFYLIEDTITVDREMLAIRDKLQKKGVATVIVSNMNRFHFNYLRLNYPEVISGYNYSMISCEEGVAKPDSESWIRPLDFLGLKGEECLFIDDIIENINVASNLGIKGWHYNVRDVRLTGNGRLKYERKKLSDFLDLIWSIGVLVPFS</sequence>
<protein>
    <recommendedName>
        <fullName evidence="3">FCP1 homology domain-containing protein</fullName>
    </recommendedName>
</protein>
<dbReference type="PANTHER" id="PTHR43611:SF3">
    <property type="entry name" value="FLAVIN MONONUCLEOTIDE HYDROLASE 1, CHLOROPLATIC"/>
    <property type="match status" value="1"/>
</dbReference>
<dbReference type="InterPro" id="IPR036412">
    <property type="entry name" value="HAD-like_sf"/>
</dbReference>
<name>A0A1F8EPJ1_9BACT</name>
<dbReference type="Pfam" id="PF00702">
    <property type="entry name" value="Hydrolase"/>
    <property type="match status" value="1"/>
</dbReference>
<reference evidence="1 2" key="1">
    <citation type="journal article" date="2016" name="Nat. Commun.">
        <title>Thousands of microbial genomes shed light on interconnected biogeochemical processes in an aquifer system.</title>
        <authorList>
            <person name="Anantharaman K."/>
            <person name="Brown C.T."/>
            <person name="Hug L.A."/>
            <person name="Sharon I."/>
            <person name="Castelle C.J."/>
            <person name="Probst A.J."/>
            <person name="Thomas B.C."/>
            <person name="Singh A."/>
            <person name="Wilkins M.J."/>
            <person name="Karaoz U."/>
            <person name="Brodie E.L."/>
            <person name="Williams K.H."/>
            <person name="Hubbard S.S."/>
            <person name="Banfield J.F."/>
        </authorList>
    </citation>
    <scope>NUCLEOTIDE SEQUENCE [LARGE SCALE GENOMIC DNA]</scope>
</reference>
<dbReference type="SUPFAM" id="SSF56784">
    <property type="entry name" value="HAD-like"/>
    <property type="match status" value="1"/>
</dbReference>
<dbReference type="InterPro" id="IPR023198">
    <property type="entry name" value="PGP-like_dom2"/>
</dbReference>
<dbReference type="Gene3D" id="3.40.50.1000">
    <property type="entry name" value="HAD superfamily/HAD-like"/>
    <property type="match status" value="1"/>
</dbReference>
<accession>A0A1F8EPJ1</accession>
<dbReference type="EMBL" id="MGJD01000002">
    <property type="protein sequence ID" value="OGN01949.1"/>
    <property type="molecule type" value="Genomic_DNA"/>
</dbReference>